<dbReference type="Proteomes" id="UP000215127">
    <property type="component" value="Chromosome 11"/>
</dbReference>
<dbReference type="SUPFAM" id="SSF46938">
    <property type="entry name" value="CRAL/TRIO N-terminal domain"/>
    <property type="match status" value="1"/>
</dbReference>
<accession>A0A1X7S7A6</accession>
<dbReference type="InterPro" id="IPR036273">
    <property type="entry name" value="CRAL/TRIO_N_dom_sf"/>
</dbReference>
<dbReference type="AlphaFoldDB" id="A0A1X7S7A6"/>
<dbReference type="InterPro" id="IPR036865">
    <property type="entry name" value="CRAL-TRIO_dom_sf"/>
</dbReference>
<sequence length="665" mass="72274">MATTARPTASRQTTSNSLKPPKDNNLKRINSYTWPAGHVGHLSDSQTSALEKFKQLCQQKGYYTPSKDATPASHDDETMLRYLRARKFVPNDAFTQFKDTEDWRQETGLENLYETIDIQEYEATRRLYPQWTGRRDNRGIPLYVFEVANLNTKALTAYEKDDDAKTKKADKKSKAPKKMIRLFALYENMCRFVLPLCAAIPNRPNIETPVSQSSNIVDISKVSLRQFWNLRGHLQDSSALATAHYPETLDRIFVIGAPGFFNVIWDWAKSWFDPITVAKIQIVPDKQMLETLSRFIPVENIPKKYGGKLDWSFGDMPHLEADIANAMRWKDETMERNFKTFPIGPIKWMHDDEGDLVAMAIGSEGGQKRQNVVAGLHLENGVTPLALSPGRVEKGADHIDSSVAGINSKAANGQTKSTSSPNTTTNNASSQQGITAAAATTTAAATTAAAPTTSPTSPTSTTSDSLPSHPNGTHPEIAIHNPSPDRSTSDLAHRQGTSATKFVQQNDTYAEGQAANNTPNTTLDGQGSRQAVVETRTVGQAPKEVGLPTPAPAAEGEVVKPDAGGQAKDDQVNGVGEEQSNGGIVETVKASVGGAVGAVAAYVPDSVAAYVPAGVAHAVGLDAGQGEEVKEEVKPREKDSRVQEMDPRMVEEVLRVQSMTKPGIH</sequence>
<reference evidence="3 4" key="1">
    <citation type="submission" date="2016-06" db="EMBL/GenBank/DDBJ databases">
        <authorList>
            <person name="Kjaerup R.B."/>
            <person name="Dalgaard T.S."/>
            <person name="Juul-Madsen H.R."/>
        </authorList>
    </citation>
    <scope>NUCLEOTIDE SEQUENCE [LARGE SCALE GENOMIC DNA]</scope>
</reference>
<dbReference type="SMART" id="SM01100">
    <property type="entry name" value="CRAL_TRIO_N"/>
    <property type="match status" value="1"/>
</dbReference>
<dbReference type="InterPro" id="IPR011074">
    <property type="entry name" value="CRAL/TRIO_N_dom"/>
</dbReference>
<organism evidence="3 4">
    <name type="scientific">Zymoseptoria tritici (strain ST99CH_3D7)</name>
    <dbReference type="NCBI Taxonomy" id="1276538"/>
    <lineage>
        <taxon>Eukaryota</taxon>
        <taxon>Fungi</taxon>
        <taxon>Dikarya</taxon>
        <taxon>Ascomycota</taxon>
        <taxon>Pezizomycotina</taxon>
        <taxon>Dothideomycetes</taxon>
        <taxon>Dothideomycetidae</taxon>
        <taxon>Mycosphaerellales</taxon>
        <taxon>Mycosphaerellaceae</taxon>
        <taxon>Zymoseptoria</taxon>
    </lineage>
</organism>
<dbReference type="InterPro" id="IPR001251">
    <property type="entry name" value="CRAL-TRIO_dom"/>
</dbReference>
<dbReference type="Gene3D" id="3.40.525.10">
    <property type="entry name" value="CRAL-TRIO lipid binding domain"/>
    <property type="match status" value="1"/>
</dbReference>
<feature type="compositionally biased region" description="Low complexity" evidence="1">
    <location>
        <begin position="414"/>
        <end position="463"/>
    </location>
</feature>
<dbReference type="SMART" id="SM00516">
    <property type="entry name" value="SEC14"/>
    <property type="match status" value="1"/>
</dbReference>
<feature type="compositionally biased region" description="Polar residues" evidence="1">
    <location>
        <begin position="1"/>
        <end position="18"/>
    </location>
</feature>
<dbReference type="PROSITE" id="PS50191">
    <property type="entry name" value="CRAL_TRIO"/>
    <property type="match status" value="1"/>
</dbReference>
<evidence type="ECO:0000256" key="1">
    <source>
        <dbReference type="SAM" id="MobiDB-lite"/>
    </source>
</evidence>
<protein>
    <recommendedName>
        <fullName evidence="2">CRAL-TRIO domain-containing protein</fullName>
    </recommendedName>
</protein>
<gene>
    <name evidence="3" type="ORF">ZT3D7_G10555</name>
</gene>
<dbReference type="InterPro" id="IPR051026">
    <property type="entry name" value="PI/PC_transfer"/>
</dbReference>
<feature type="region of interest" description="Disordered" evidence="1">
    <location>
        <begin position="1"/>
        <end position="27"/>
    </location>
</feature>
<dbReference type="Pfam" id="PF03765">
    <property type="entry name" value="CRAL_TRIO_N"/>
    <property type="match status" value="1"/>
</dbReference>
<keyword evidence="4" id="KW-1185">Reference proteome</keyword>
<dbReference type="Pfam" id="PF00650">
    <property type="entry name" value="CRAL_TRIO"/>
    <property type="match status" value="1"/>
</dbReference>
<dbReference type="CDD" id="cd00170">
    <property type="entry name" value="SEC14"/>
    <property type="match status" value="1"/>
</dbReference>
<evidence type="ECO:0000259" key="2">
    <source>
        <dbReference type="PROSITE" id="PS50191"/>
    </source>
</evidence>
<dbReference type="PANTHER" id="PTHR45657">
    <property type="entry name" value="CRAL-TRIO DOMAIN-CONTAINING PROTEIN YKL091C-RELATED"/>
    <property type="match status" value="1"/>
</dbReference>
<evidence type="ECO:0000313" key="4">
    <source>
        <dbReference type="Proteomes" id="UP000215127"/>
    </source>
</evidence>
<evidence type="ECO:0000313" key="3">
    <source>
        <dbReference type="EMBL" id="SMQ55400.1"/>
    </source>
</evidence>
<feature type="region of interest" description="Disordered" evidence="1">
    <location>
        <begin position="404"/>
        <end position="494"/>
    </location>
</feature>
<proteinExistence type="predicted"/>
<dbReference type="SUPFAM" id="SSF52087">
    <property type="entry name" value="CRAL/TRIO domain"/>
    <property type="match status" value="1"/>
</dbReference>
<dbReference type="PANTHER" id="PTHR45657:SF3">
    <property type="entry name" value="TRANSPORTER, PUTATIVE (AFU_ORTHOLOGUE AFUA_5G09260)-RELATED"/>
    <property type="match status" value="1"/>
</dbReference>
<dbReference type="EMBL" id="LT853702">
    <property type="protein sequence ID" value="SMQ55400.1"/>
    <property type="molecule type" value="Genomic_DNA"/>
</dbReference>
<name>A0A1X7S7A6_ZYMT9</name>
<feature type="region of interest" description="Disordered" evidence="1">
    <location>
        <begin position="537"/>
        <end position="579"/>
    </location>
</feature>
<dbReference type="STRING" id="1276538.A0A1X7S7A6"/>
<dbReference type="Gene3D" id="1.10.8.20">
    <property type="entry name" value="N-terminal domain of phosphatidylinositol transfer protein sec14p"/>
    <property type="match status" value="1"/>
</dbReference>
<feature type="domain" description="CRAL-TRIO" evidence="2">
    <location>
        <begin position="120"/>
        <end position="313"/>
    </location>
</feature>